<keyword evidence="4" id="KW-1185">Reference proteome</keyword>
<reference evidence="3 4" key="1">
    <citation type="submission" date="2014-06" db="EMBL/GenBank/DDBJ databases">
        <authorList>
            <person name="Swart Estienne"/>
        </authorList>
    </citation>
    <scope>NUCLEOTIDE SEQUENCE [LARGE SCALE GENOMIC DNA]</scope>
    <source>
        <strain evidence="3 4">130c</strain>
    </source>
</reference>
<feature type="compositionally biased region" description="Acidic residues" evidence="2">
    <location>
        <begin position="888"/>
        <end position="900"/>
    </location>
</feature>
<name>A0A078AH88_STYLE</name>
<dbReference type="Proteomes" id="UP000039865">
    <property type="component" value="Unassembled WGS sequence"/>
</dbReference>
<keyword evidence="1" id="KW-0175">Coiled coil</keyword>
<gene>
    <name evidence="3" type="primary">Contig15785.g16830</name>
    <name evidence="3" type="ORF">STYLEM_9204</name>
</gene>
<dbReference type="InParanoid" id="A0A078AH88"/>
<organism evidence="3 4">
    <name type="scientific">Stylonychia lemnae</name>
    <name type="common">Ciliate</name>
    <dbReference type="NCBI Taxonomy" id="5949"/>
    <lineage>
        <taxon>Eukaryota</taxon>
        <taxon>Sar</taxon>
        <taxon>Alveolata</taxon>
        <taxon>Ciliophora</taxon>
        <taxon>Intramacronucleata</taxon>
        <taxon>Spirotrichea</taxon>
        <taxon>Stichotrichia</taxon>
        <taxon>Sporadotrichida</taxon>
        <taxon>Oxytrichidae</taxon>
        <taxon>Stylonychinae</taxon>
        <taxon>Stylonychia</taxon>
    </lineage>
</organism>
<proteinExistence type="predicted"/>
<feature type="region of interest" description="Disordered" evidence="2">
    <location>
        <begin position="213"/>
        <end position="262"/>
    </location>
</feature>
<feature type="coiled-coil region" evidence="1">
    <location>
        <begin position="906"/>
        <end position="937"/>
    </location>
</feature>
<feature type="compositionally biased region" description="Basic and acidic residues" evidence="2">
    <location>
        <begin position="213"/>
        <end position="240"/>
    </location>
</feature>
<dbReference type="AlphaFoldDB" id="A0A078AH88"/>
<accession>A0A078AH88</accession>
<dbReference type="EMBL" id="CCKQ01008747">
    <property type="protein sequence ID" value="CDW80208.1"/>
    <property type="molecule type" value="Genomic_DNA"/>
</dbReference>
<evidence type="ECO:0000313" key="4">
    <source>
        <dbReference type="Proteomes" id="UP000039865"/>
    </source>
</evidence>
<evidence type="ECO:0000256" key="1">
    <source>
        <dbReference type="SAM" id="Coils"/>
    </source>
</evidence>
<sequence>MINAKTAKRVAFAEEYEGDNYQENAQLKFMLAKSIEPEEIRHKLQKARVVQQEIIMHTEGQSTYLDQETYAALVPGVFRREHEKGYKKPPKEKVEQVVETSSLQKMLQQRLREERKKIYVDVRKGAGQVSYMKFFRPPKPIQHNPEQISQSTMTAYHKRLIENEGKNRLINGIQTSMKSKMNTQQKGLEIFEKLSKSLGISLQNKNILKKEKVTSPKELDQQEEKSEEKKEYKYYGRRGEQLSSSEEDELEENRNKNQLVRSYEDLTPQKLMQIQQLYKLKNLMKQKEEKQKQQPIKAPELYEMRGLDYDKNLDKIKKEIREIEHKNKSRNQGLDNQPIFPFIGHANKTVSISPSPNASLHKSKLKSGNNSIMIFDQNQTTEMRQTQRSTQANSLFNTQYLDASASKGQTTMQNTQSKTMFQLNTLNTISLNNTLQQTQTNKNDLSTSINGTHQNSKPSMMLSMFKSQSKPSNTMDSLSDIKSKMPQIRLKSLKKTHEDYEREKEQRFKKEGYVGMMMMPEQKDFFINQNKGGNKNYRIGNSYDNEVVILKPQIDASDKEIFKRNGMASAAEQLKSLVNTKERLIQQDTTFMPSRFGQISDPKAFTEKIVKNNTKIDGDEDDQDLIIRRQVDTLFQKLGPKLLYNTDNINNMKMNVKLREYFGDLKKISKLSMEEREKIIKRYLFDRIKASDNQEPILEEISEKKESEDEDEEAKKKALEIKQLLEEEEKLQVMVVIQPKMRNKPEPKIKMIEKKQERKRFIPPPQILWKNPMDFEDKSKKYEIDSEDSDFKDSIIDTKKLAQKQGFNLKILSEKEQFAEIEQRRLKAESRQKRLEKTKEKKTKIVKLVQESNIELILKEREERENRLIKKMQKKLEKEKKLQKYDIDSEGDDSSYDDDFSDEQLNIEELKQRDELLRKIEETRQQELDEQQKQMENSHMLKKGNTFNRGQTKWRMDQDLQQGQINPQFIFSPVTIQIDSDLIGPTKQSNESIANSNPSQIKQGSFIKIESASVLKKKKKSKLEKESEQIDQMIQNENIVIERVRSILESNLKNSVGPGLSKSLASLVESQDKTSNQTYIDGMMNLEYKRQLARFKKKVQNMDDLFISKNGVKVKPERRKKPRDQRLITKDMTEFEKFEEHKRKMKDLGLFDVEREIMKYKIHLNREFFHDLDNPVNDVEAEVNEHIKQEMQRRQKEQRRYHFDFKPVIIKKLPLIDDMKFSNMQIKSLAEKKRIWQGSKKGTYKPSDILKWFKVYEETKLFEIRNMLGKEQDNEYRFLE</sequence>
<evidence type="ECO:0000256" key="2">
    <source>
        <dbReference type="SAM" id="MobiDB-lite"/>
    </source>
</evidence>
<feature type="region of interest" description="Disordered" evidence="2">
    <location>
        <begin position="880"/>
        <end position="900"/>
    </location>
</feature>
<feature type="coiled-coil region" evidence="1">
    <location>
        <begin position="702"/>
        <end position="731"/>
    </location>
</feature>
<protein>
    <submittedName>
        <fullName evidence="3">Uncharacterized protein</fullName>
    </submittedName>
</protein>
<evidence type="ECO:0000313" key="3">
    <source>
        <dbReference type="EMBL" id="CDW80208.1"/>
    </source>
</evidence>